<dbReference type="EMBL" id="MSCW01000001">
    <property type="protein sequence ID" value="ONF45204.1"/>
    <property type="molecule type" value="Genomic_DNA"/>
</dbReference>
<dbReference type="RefSeq" id="WP_076722699.1">
    <property type="nucleotide sequence ID" value="NZ_MSCW01000001.1"/>
</dbReference>
<dbReference type="OrthoDB" id="7064570at2"/>
<reference evidence="2 3" key="1">
    <citation type="submission" date="2016-12" db="EMBL/GenBank/DDBJ databases">
        <title>Marinobacter lutaoensis whole genome sequencing.</title>
        <authorList>
            <person name="Verma A."/>
            <person name="Krishnamurthi S."/>
        </authorList>
    </citation>
    <scope>NUCLEOTIDE SEQUENCE [LARGE SCALE GENOMIC DNA]</scope>
    <source>
        <strain evidence="2 3">T5054</strain>
    </source>
</reference>
<evidence type="ECO:0000313" key="2">
    <source>
        <dbReference type="EMBL" id="ONF45204.1"/>
    </source>
</evidence>
<proteinExistence type="predicted"/>
<feature type="compositionally biased region" description="Acidic residues" evidence="1">
    <location>
        <begin position="97"/>
        <end position="106"/>
    </location>
</feature>
<organism evidence="2 3">
    <name type="scientific">Marinobacter lutaoensis</name>
    <dbReference type="NCBI Taxonomy" id="135739"/>
    <lineage>
        <taxon>Bacteria</taxon>
        <taxon>Pseudomonadati</taxon>
        <taxon>Pseudomonadota</taxon>
        <taxon>Gammaproteobacteria</taxon>
        <taxon>Pseudomonadales</taxon>
        <taxon>Marinobacteraceae</taxon>
        <taxon>Marinobacter</taxon>
    </lineage>
</organism>
<sequence>MKKFDDLEHVAQVLGDGGPFNPDTEYETVGELVDDLIDLGNTDEVYVQHDDHLGLKDELSPEFLNSPLSDVDDKFEDQVEAVLEQANIIIPLSERELSEDDLEEIEEDKKYRGVDDDD</sequence>
<dbReference type="Proteomes" id="UP000189339">
    <property type="component" value="Unassembled WGS sequence"/>
</dbReference>
<dbReference type="AlphaFoldDB" id="A0A1V2DWP6"/>
<dbReference type="STRING" id="135739.BTO32_01660"/>
<evidence type="ECO:0000313" key="3">
    <source>
        <dbReference type="Proteomes" id="UP000189339"/>
    </source>
</evidence>
<evidence type="ECO:0000256" key="1">
    <source>
        <dbReference type="SAM" id="MobiDB-lite"/>
    </source>
</evidence>
<accession>A0A1V2DWP6</accession>
<feature type="compositionally biased region" description="Basic and acidic residues" evidence="1">
    <location>
        <begin position="107"/>
        <end position="118"/>
    </location>
</feature>
<name>A0A1V2DWP6_9GAMM</name>
<protein>
    <submittedName>
        <fullName evidence="2">Uncharacterized protein</fullName>
    </submittedName>
</protein>
<gene>
    <name evidence="2" type="ORF">BTO32_01660</name>
</gene>
<feature type="region of interest" description="Disordered" evidence="1">
    <location>
        <begin position="95"/>
        <end position="118"/>
    </location>
</feature>
<keyword evidence="3" id="KW-1185">Reference proteome</keyword>
<comment type="caution">
    <text evidence="2">The sequence shown here is derived from an EMBL/GenBank/DDBJ whole genome shotgun (WGS) entry which is preliminary data.</text>
</comment>